<dbReference type="Pfam" id="PF00067">
    <property type="entry name" value="p450"/>
    <property type="match status" value="1"/>
</dbReference>
<dbReference type="InterPro" id="IPR001128">
    <property type="entry name" value="Cyt_P450"/>
</dbReference>
<protein>
    <submittedName>
        <fullName evidence="6">Cytochrome P450, family 7, subfamily B, polypeptide 1</fullName>
    </submittedName>
</protein>
<keyword evidence="2" id="KW-0349">Heme</keyword>
<comment type="similarity">
    <text evidence="1">Belongs to the cytochrome P450 family.</text>
</comment>
<evidence type="ECO:0000313" key="6">
    <source>
        <dbReference type="Ensembl" id="ENSACIP00000024383.1"/>
    </source>
</evidence>
<keyword evidence="4" id="KW-0408">Iron</keyword>
<dbReference type="PRINTS" id="PR00465">
    <property type="entry name" value="EP450IV"/>
</dbReference>
<evidence type="ECO:0000313" key="7">
    <source>
        <dbReference type="Proteomes" id="UP000261340"/>
    </source>
</evidence>
<name>A0A3Q0SRM6_AMPCI</name>
<dbReference type="OMA" id="WSEVNTH"/>
<organism evidence="6 7">
    <name type="scientific">Amphilophus citrinellus</name>
    <name type="common">Midas cichlid</name>
    <name type="synonym">Cichlasoma citrinellum</name>
    <dbReference type="NCBI Taxonomy" id="61819"/>
    <lineage>
        <taxon>Eukaryota</taxon>
        <taxon>Metazoa</taxon>
        <taxon>Chordata</taxon>
        <taxon>Craniata</taxon>
        <taxon>Vertebrata</taxon>
        <taxon>Euteleostomi</taxon>
        <taxon>Actinopterygii</taxon>
        <taxon>Neopterygii</taxon>
        <taxon>Teleostei</taxon>
        <taxon>Neoteleostei</taxon>
        <taxon>Acanthomorphata</taxon>
        <taxon>Ovalentaria</taxon>
        <taxon>Cichlomorphae</taxon>
        <taxon>Cichliformes</taxon>
        <taxon>Cichlidae</taxon>
        <taxon>New World cichlids</taxon>
        <taxon>Cichlasomatinae</taxon>
        <taxon>Heroini</taxon>
        <taxon>Amphilophus</taxon>
    </lineage>
</organism>
<dbReference type="GO" id="GO:0008395">
    <property type="term" value="F:steroid hydroxylase activity"/>
    <property type="evidence" value="ECO:0007669"/>
    <property type="project" value="TreeGrafter"/>
</dbReference>
<dbReference type="GeneTree" id="ENSGT00940000153141"/>
<dbReference type="GO" id="GO:0020037">
    <property type="term" value="F:heme binding"/>
    <property type="evidence" value="ECO:0007669"/>
    <property type="project" value="InterPro"/>
</dbReference>
<dbReference type="Proteomes" id="UP000261340">
    <property type="component" value="Unplaced"/>
</dbReference>
<evidence type="ECO:0000256" key="2">
    <source>
        <dbReference type="ARBA" id="ARBA00022617"/>
    </source>
</evidence>
<dbReference type="PANTHER" id="PTHR24304">
    <property type="entry name" value="CYTOCHROME P450 FAMILY 7"/>
    <property type="match status" value="1"/>
</dbReference>
<dbReference type="Gene3D" id="1.10.630.10">
    <property type="entry name" value="Cytochrome P450"/>
    <property type="match status" value="1"/>
</dbReference>
<dbReference type="Ensembl" id="ENSACIT00000025026.1">
    <property type="protein sequence ID" value="ENSACIP00000024383.1"/>
    <property type="gene ID" value="ENSACIG00000018939.1"/>
</dbReference>
<reference evidence="6" key="2">
    <citation type="submission" date="2025-09" db="UniProtKB">
        <authorList>
            <consortium name="Ensembl"/>
        </authorList>
    </citation>
    <scope>IDENTIFICATION</scope>
</reference>
<accession>A0A3Q0SRM6</accession>
<dbReference type="InterPro" id="IPR002403">
    <property type="entry name" value="Cyt_P450_E_grp-IV"/>
</dbReference>
<keyword evidence="3" id="KW-0479">Metal-binding</keyword>
<evidence type="ECO:0000256" key="5">
    <source>
        <dbReference type="ARBA" id="ARBA00023221"/>
    </source>
</evidence>
<dbReference type="STRING" id="61819.ENSACIP00000024383"/>
<dbReference type="InterPro" id="IPR036396">
    <property type="entry name" value="Cyt_P450_sf"/>
</dbReference>
<dbReference type="InterPro" id="IPR050529">
    <property type="entry name" value="CYP450_sterol_14alpha_dmase"/>
</dbReference>
<dbReference type="GO" id="GO:0016705">
    <property type="term" value="F:oxidoreductase activity, acting on paired donors, with incorporation or reduction of molecular oxygen"/>
    <property type="evidence" value="ECO:0007669"/>
    <property type="project" value="InterPro"/>
</dbReference>
<dbReference type="GO" id="GO:0006699">
    <property type="term" value="P:bile acid biosynthetic process"/>
    <property type="evidence" value="ECO:0007669"/>
    <property type="project" value="TreeGrafter"/>
</dbReference>
<dbReference type="GO" id="GO:0042632">
    <property type="term" value="P:cholesterol homeostasis"/>
    <property type="evidence" value="ECO:0007669"/>
    <property type="project" value="TreeGrafter"/>
</dbReference>
<evidence type="ECO:0000256" key="3">
    <source>
        <dbReference type="ARBA" id="ARBA00022723"/>
    </source>
</evidence>
<dbReference type="PANTHER" id="PTHR24304:SF0">
    <property type="entry name" value="CYTOCHROME P450 7B1"/>
    <property type="match status" value="1"/>
</dbReference>
<dbReference type="SUPFAM" id="SSF48264">
    <property type="entry name" value="Cytochrome P450"/>
    <property type="match status" value="1"/>
</dbReference>
<dbReference type="AlphaFoldDB" id="A0A3Q0SRM6"/>
<keyword evidence="7" id="KW-1185">Reference proteome</keyword>
<reference evidence="6" key="1">
    <citation type="submission" date="2025-08" db="UniProtKB">
        <authorList>
            <consortium name="Ensembl"/>
        </authorList>
    </citation>
    <scope>IDENTIFICATION</scope>
</reference>
<keyword evidence="5" id="KW-0753">Steroid metabolism</keyword>
<proteinExistence type="inferred from homology"/>
<dbReference type="GO" id="GO:0005506">
    <property type="term" value="F:iron ion binding"/>
    <property type="evidence" value="ECO:0007669"/>
    <property type="project" value="InterPro"/>
</dbReference>
<evidence type="ECO:0000256" key="1">
    <source>
        <dbReference type="ARBA" id="ARBA00010617"/>
    </source>
</evidence>
<keyword evidence="5" id="KW-0443">Lipid metabolism</keyword>
<sequence>CIFCLNSFNICILSNCCCQLLNKDDKKREGEPPLIKGWIPFIGKALEFGKDAHKFLEEHKRKFGDVFTVQIAGKYMTFIMNPLLYPNVIKHGRQLDFHEFSNNAVPFIFGYPPTSKFPGLQEEVKRSFLLLQGDSLTPLSESMMGNLMLIFREDYLNKENGWKSASMYEFCNSIMFEATFLTLYGKPASASRHSGIDMLKNDFVKFDNMFPLLIAQIPIWLLGQTKTIRKRLINYFLSHQMSCWSNASEFIRTHSKMFEQYDMLTDVDKAGR</sequence>
<evidence type="ECO:0000256" key="4">
    <source>
        <dbReference type="ARBA" id="ARBA00023004"/>
    </source>
</evidence>